<evidence type="ECO:0000313" key="1">
    <source>
        <dbReference type="EMBL" id="KKL86609.1"/>
    </source>
</evidence>
<accession>A0A0F9FJM7</accession>
<protein>
    <submittedName>
        <fullName evidence="1">Uncharacterized protein</fullName>
    </submittedName>
</protein>
<reference evidence="1" key="1">
    <citation type="journal article" date="2015" name="Nature">
        <title>Complex archaea that bridge the gap between prokaryotes and eukaryotes.</title>
        <authorList>
            <person name="Spang A."/>
            <person name="Saw J.H."/>
            <person name="Jorgensen S.L."/>
            <person name="Zaremba-Niedzwiedzka K."/>
            <person name="Martijn J."/>
            <person name="Lind A.E."/>
            <person name="van Eijk R."/>
            <person name="Schleper C."/>
            <person name="Guy L."/>
            <person name="Ettema T.J."/>
        </authorList>
    </citation>
    <scope>NUCLEOTIDE SEQUENCE</scope>
</reference>
<proteinExistence type="predicted"/>
<gene>
    <name evidence="1" type="ORF">LCGC14_1943030</name>
</gene>
<dbReference type="AlphaFoldDB" id="A0A0F9FJM7"/>
<name>A0A0F9FJM7_9ZZZZ</name>
<organism evidence="1">
    <name type="scientific">marine sediment metagenome</name>
    <dbReference type="NCBI Taxonomy" id="412755"/>
    <lineage>
        <taxon>unclassified sequences</taxon>
        <taxon>metagenomes</taxon>
        <taxon>ecological metagenomes</taxon>
    </lineage>
</organism>
<sequence>MKKTQKSLERFMFNPRYQEDLKKILLNRDIKGGLRAF</sequence>
<comment type="caution">
    <text evidence="1">The sequence shown here is derived from an EMBL/GenBank/DDBJ whole genome shotgun (WGS) entry which is preliminary data.</text>
</comment>
<dbReference type="EMBL" id="LAZR01021063">
    <property type="protein sequence ID" value="KKL86609.1"/>
    <property type="molecule type" value="Genomic_DNA"/>
</dbReference>